<dbReference type="PANTHER" id="PTHR46394:SF1">
    <property type="entry name" value="PNPLA DOMAIN-CONTAINING PROTEIN"/>
    <property type="match status" value="1"/>
</dbReference>
<dbReference type="PANTHER" id="PTHR46394">
    <property type="entry name" value="ANNEXIN"/>
    <property type="match status" value="1"/>
</dbReference>
<evidence type="ECO:0000313" key="1">
    <source>
        <dbReference type="Proteomes" id="UP000001554"/>
    </source>
</evidence>
<dbReference type="KEGG" id="bfo:118406930"/>
<dbReference type="RefSeq" id="XP_035663226.1">
    <property type="nucleotide sequence ID" value="XM_035807333.1"/>
</dbReference>
<dbReference type="InterPro" id="IPR052580">
    <property type="entry name" value="Lipid_Hydrolase"/>
</dbReference>
<dbReference type="Proteomes" id="UP000001554">
    <property type="component" value="Chromosome 19"/>
</dbReference>
<protein>
    <submittedName>
        <fullName evidence="2">Uncharacterized protein LOC118406930</fullName>
    </submittedName>
</protein>
<proteinExistence type="predicted"/>
<accession>A0A9J7HPR4</accession>
<gene>
    <name evidence="2" type="primary">LOC118406930</name>
</gene>
<reference evidence="1" key="1">
    <citation type="journal article" date="2020" name="Nat. Ecol. Evol.">
        <title>Deeply conserved synteny resolves early events in vertebrate evolution.</title>
        <authorList>
            <person name="Simakov O."/>
            <person name="Marletaz F."/>
            <person name="Yue J.X."/>
            <person name="O'Connell B."/>
            <person name="Jenkins J."/>
            <person name="Brandt A."/>
            <person name="Calef R."/>
            <person name="Tung C.H."/>
            <person name="Huang T.K."/>
            <person name="Schmutz J."/>
            <person name="Satoh N."/>
            <person name="Yu J.K."/>
            <person name="Putnam N.H."/>
            <person name="Green R.E."/>
            <person name="Rokhsar D.S."/>
        </authorList>
    </citation>
    <scope>NUCLEOTIDE SEQUENCE [LARGE SCALE GENOMIC DNA]</scope>
    <source>
        <strain evidence="1">S238N-H82</strain>
    </source>
</reference>
<sequence length="116" mass="13185">MLDDAGNLTTDKLRKIYENVGPLQLARRSFLGLRQVSTPRQYFGTMLEFVGRTSDISEEDIHRSVAIDVDYVGTMDFDMAPADMEFLMRQGAAATVAFLEEKKQLKDKQKKDGMEM</sequence>
<evidence type="ECO:0000313" key="2">
    <source>
        <dbReference type="RefSeq" id="XP_035663226.1"/>
    </source>
</evidence>
<dbReference type="OrthoDB" id="10174646at2759"/>
<dbReference type="AlphaFoldDB" id="A0A9J7HPR4"/>
<organism evidence="1 2">
    <name type="scientific">Branchiostoma floridae</name>
    <name type="common">Florida lancelet</name>
    <name type="synonym">Amphioxus</name>
    <dbReference type="NCBI Taxonomy" id="7739"/>
    <lineage>
        <taxon>Eukaryota</taxon>
        <taxon>Metazoa</taxon>
        <taxon>Chordata</taxon>
        <taxon>Cephalochordata</taxon>
        <taxon>Leptocardii</taxon>
        <taxon>Amphioxiformes</taxon>
        <taxon>Branchiostomatidae</taxon>
        <taxon>Branchiostoma</taxon>
    </lineage>
</organism>
<name>A0A9J7HPR4_BRAFL</name>
<reference evidence="2" key="2">
    <citation type="submission" date="2025-08" db="UniProtKB">
        <authorList>
            <consortium name="RefSeq"/>
        </authorList>
    </citation>
    <scope>IDENTIFICATION</scope>
    <source>
        <strain evidence="2">S238N-H82</strain>
        <tissue evidence="2">Testes</tissue>
    </source>
</reference>
<keyword evidence="1" id="KW-1185">Reference proteome</keyword>
<dbReference type="GeneID" id="118406930"/>